<evidence type="ECO:0000256" key="13">
    <source>
        <dbReference type="ARBA" id="ARBA00044294"/>
    </source>
</evidence>
<dbReference type="InterPro" id="IPR036514">
    <property type="entry name" value="SGNH_hydro_sf"/>
</dbReference>
<dbReference type="GO" id="GO:0005737">
    <property type="term" value="C:cytoplasm"/>
    <property type="evidence" value="ECO:0007669"/>
    <property type="project" value="UniProtKB-SubCell"/>
</dbReference>
<dbReference type="GO" id="GO:0047179">
    <property type="term" value="F:platelet-activating factor acetyltransferase activity"/>
    <property type="evidence" value="ECO:0007669"/>
    <property type="project" value="TreeGrafter"/>
</dbReference>
<feature type="domain" description="SGNH hydrolase-type esterase" evidence="18">
    <location>
        <begin position="101"/>
        <end position="261"/>
    </location>
</feature>
<keyword evidence="20" id="KW-1185">Reference proteome</keyword>
<organism evidence="19 20">
    <name type="scientific">Danionella cerebrum</name>
    <dbReference type="NCBI Taxonomy" id="2873325"/>
    <lineage>
        <taxon>Eukaryota</taxon>
        <taxon>Metazoa</taxon>
        <taxon>Chordata</taxon>
        <taxon>Craniata</taxon>
        <taxon>Vertebrata</taxon>
        <taxon>Euteleostomi</taxon>
        <taxon>Actinopterygii</taxon>
        <taxon>Neopterygii</taxon>
        <taxon>Teleostei</taxon>
        <taxon>Ostariophysi</taxon>
        <taxon>Cypriniformes</taxon>
        <taxon>Danionidae</taxon>
        <taxon>Danioninae</taxon>
        <taxon>Danionella</taxon>
    </lineage>
</organism>
<evidence type="ECO:0000313" key="19">
    <source>
        <dbReference type="EMBL" id="TRY95593.1"/>
    </source>
</evidence>
<name>A0A553R049_9TELE</name>
<dbReference type="Pfam" id="PF13472">
    <property type="entry name" value="Lipase_GDSL_2"/>
    <property type="match status" value="1"/>
</dbReference>
<comment type="similarity">
    <text evidence="11">Belongs to the 'GDSL' lipolytic enzyme family. Platelet-activating factor acetylhydrolase IB beta/gamma subunits subfamily.</text>
</comment>
<dbReference type="GO" id="GO:0003847">
    <property type="term" value="F:1-alkyl-2-acetylglycerophosphocholine esterase activity"/>
    <property type="evidence" value="ECO:0007669"/>
    <property type="project" value="UniProtKB-EC"/>
</dbReference>
<keyword evidence="6" id="KW-0442">Lipid degradation</keyword>
<dbReference type="SUPFAM" id="SSF52266">
    <property type="entry name" value="SGNH hydrolase"/>
    <property type="match status" value="1"/>
</dbReference>
<keyword evidence="8" id="KW-0443">Lipid metabolism</keyword>
<keyword evidence="4" id="KW-0597">Phosphoprotein</keyword>
<evidence type="ECO:0000256" key="15">
    <source>
        <dbReference type="ARBA" id="ARBA00046067"/>
    </source>
</evidence>
<dbReference type="STRING" id="623744.A0A553R049"/>
<proteinExistence type="inferred from homology"/>
<evidence type="ECO:0000256" key="5">
    <source>
        <dbReference type="ARBA" id="ARBA00022801"/>
    </source>
</evidence>
<evidence type="ECO:0000259" key="18">
    <source>
        <dbReference type="Pfam" id="PF13472"/>
    </source>
</evidence>
<dbReference type="CDD" id="cd01820">
    <property type="entry name" value="PAF_acetylesterase_like"/>
    <property type="match status" value="1"/>
</dbReference>
<evidence type="ECO:0000313" key="20">
    <source>
        <dbReference type="Proteomes" id="UP000316079"/>
    </source>
</evidence>
<comment type="caution">
    <text evidence="19">The sequence shown here is derived from an EMBL/GenBank/DDBJ whole genome shotgun (WGS) entry which is preliminary data.</text>
</comment>
<evidence type="ECO:0000256" key="1">
    <source>
        <dbReference type="ARBA" id="ARBA00004496"/>
    </source>
</evidence>
<evidence type="ECO:0000256" key="17">
    <source>
        <dbReference type="ARBA" id="ARBA00048078"/>
    </source>
</evidence>
<dbReference type="Gene3D" id="3.40.50.1110">
    <property type="entry name" value="SGNH hydrolase"/>
    <property type="match status" value="1"/>
</dbReference>
<sequence length="279" mass="31575">MLDSLAEILGIQVDRRIYAEWHSEHWCTIQSRDVLVKELPNRVALYSVCRVPLFSQEVMSAESNPAATPTPCQDIQGDDRWMSLHNRFVSDSKGKEPDVLFVGDSLIQLLHEFEVWRKLFSPLHALNFGIGGDATHHVLWRLMNGELDYISPKVVVLWVGTNNHGHSPEQICGGIMAIIQVIHQKLPHAHTLILGLLPRGKSPNPLRERNANVNTLVRAEVASLPHVSFLDMDPGFIHSDGSIAHQDMYDYLHLTPHAYQRVCEPLHENIKTLLDKHTP</sequence>
<keyword evidence="3" id="KW-0963">Cytoplasm</keyword>
<comment type="catalytic activity">
    <reaction evidence="9">
        <text>1-O-hexadecyl-2-acetyl-sn-glycero-3-phosphocholine + H2O = 1-O-hexadecyl-sn-glycero-3-phosphocholine + acetate + H(+)</text>
        <dbReference type="Rhea" id="RHEA:40479"/>
        <dbReference type="ChEBI" id="CHEBI:15377"/>
        <dbReference type="ChEBI" id="CHEBI:15378"/>
        <dbReference type="ChEBI" id="CHEBI:30089"/>
        <dbReference type="ChEBI" id="CHEBI:44811"/>
        <dbReference type="ChEBI" id="CHEBI:64496"/>
    </reaction>
    <physiologicalReaction direction="left-to-right" evidence="9">
        <dbReference type="Rhea" id="RHEA:40480"/>
    </physiologicalReaction>
</comment>
<dbReference type="Proteomes" id="UP000316079">
    <property type="component" value="Unassembled WGS sequence"/>
</dbReference>
<evidence type="ECO:0000256" key="14">
    <source>
        <dbReference type="ARBA" id="ARBA00044307"/>
    </source>
</evidence>
<evidence type="ECO:0000256" key="16">
    <source>
        <dbReference type="ARBA" id="ARBA00047139"/>
    </source>
</evidence>
<comment type="function">
    <text evidence="15">Alpha1 catalytic subunit of the cytosolic type I platelet-activating factor (PAF) acetylhydrolase (PAF-AH (I)) heterotetrameric enzyme that catalyzes the hydrolyze of the acetyl group at the sn-2 position of PAF and its analogs and modulates the action of PAF. The activity and substrate specificity of PAF-AH (I) are affected by its subunit composition. Both alpha1/alpha1 homodimer (PAFAH1B3/PAFAH1B3 homodimer) and alpha1/alpha2 heterodimer(PAFAH1B3/PAFAH1B2 heterodimer) hydrolyze 1-O-alkyl-2-acetyl-sn-glycero-3-phosphoric acid (AAGPA) more efficiently than PAF, but they have little hydrolytic activity towards 1-O-alkyl-2-acetyl-sn-glycero-3-phosphorylethanolamine (AAGPE). Plays an important role during the development of brain.</text>
</comment>
<evidence type="ECO:0000256" key="4">
    <source>
        <dbReference type="ARBA" id="ARBA00022553"/>
    </source>
</evidence>
<evidence type="ECO:0000256" key="10">
    <source>
        <dbReference type="ARBA" id="ARBA00035804"/>
    </source>
</evidence>
<accession>A0A553R049</accession>
<protein>
    <recommendedName>
        <fullName evidence="12">Platelet-activating factor acetylhydrolase IB subunit alpha1</fullName>
        <ecNumber evidence="2">3.1.1.47</ecNumber>
    </recommendedName>
    <alternativeName>
        <fullName evidence="14">PAF acetylhydrolase 29 kDa subunit</fullName>
    </alternativeName>
    <alternativeName>
        <fullName evidence="13">PAF-AH subunit gamma</fullName>
    </alternativeName>
</protein>
<evidence type="ECO:0000256" key="11">
    <source>
        <dbReference type="ARBA" id="ARBA00038184"/>
    </source>
</evidence>
<evidence type="ECO:0000256" key="7">
    <source>
        <dbReference type="ARBA" id="ARBA00022990"/>
    </source>
</evidence>
<comment type="catalytic activity">
    <reaction evidence="17">
        <text>a 1-O-alkyl-2-acetyl-sn-glycero-3-phosphocholine + H2O = a 1-O-alkyl-sn-glycero-3-phosphocholine + acetate + H(+)</text>
        <dbReference type="Rhea" id="RHEA:17777"/>
        <dbReference type="ChEBI" id="CHEBI:15377"/>
        <dbReference type="ChEBI" id="CHEBI:15378"/>
        <dbReference type="ChEBI" id="CHEBI:30089"/>
        <dbReference type="ChEBI" id="CHEBI:30909"/>
        <dbReference type="ChEBI" id="CHEBI:36707"/>
        <dbReference type="EC" id="3.1.1.47"/>
    </reaction>
    <physiologicalReaction direction="left-to-right" evidence="17">
        <dbReference type="Rhea" id="RHEA:17778"/>
    </physiologicalReaction>
</comment>
<reference evidence="19 20" key="1">
    <citation type="journal article" date="2019" name="Sci. Data">
        <title>Hybrid genome assembly and annotation of Danionella translucida.</title>
        <authorList>
            <person name="Kadobianskyi M."/>
            <person name="Schulze L."/>
            <person name="Schuelke M."/>
            <person name="Judkewitz B."/>
        </authorList>
    </citation>
    <scope>NUCLEOTIDE SEQUENCE [LARGE SCALE GENOMIC DNA]</scope>
    <source>
        <strain evidence="19 20">Bolton</strain>
    </source>
</reference>
<evidence type="ECO:0000256" key="9">
    <source>
        <dbReference type="ARBA" id="ARBA00023721"/>
    </source>
</evidence>
<evidence type="ECO:0000256" key="2">
    <source>
        <dbReference type="ARBA" id="ARBA00013201"/>
    </source>
</evidence>
<dbReference type="AlphaFoldDB" id="A0A553R049"/>
<dbReference type="InterPro" id="IPR013830">
    <property type="entry name" value="SGNH_hydro"/>
</dbReference>
<keyword evidence="5" id="KW-0378">Hydrolase</keyword>
<dbReference type="PANTHER" id="PTHR11852:SF2">
    <property type="entry name" value="PLATELET-ACTIVATING FACTOR ACETYLHYDROLASE IB SUBUNIT ALPHA1"/>
    <property type="match status" value="1"/>
</dbReference>
<comment type="subunit">
    <text evidence="16">Forms a catalytic dimer which is either homodimer (alpha1/alpha1 homodimer) or heterodimer with PAFAH1B2 (alpha1/alpha2 heterodimer). Component of the cytosolic (PAF-AH (I)) heterotetrameric enzyme, which is composed of PAFAH1B1 (beta), PAFAH1B2 (alpha2) and PAFAH1B3 (alpha1) subunits. The catalytic activity of the enzyme resides in the alpha1 (PAFAH1B3) and alpha2 (PAFAH1B2) subunits, whereas the beta subunit (PAFAH1B1) has regulatory activity. Trimer formation is not essential for the catalytic activity. Interacts with VLDLR; this interaction may modulate the Reelin pathway.</text>
</comment>
<evidence type="ECO:0000256" key="6">
    <source>
        <dbReference type="ARBA" id="ARBA00022963"/>
    </source>
</evidence>
<dbReference type="OrthoDB" id="505607at2759"/>
<dbReference type="PANTHER" id="PTHR11852">
    <property type="entry name" value="PLATELET-ACTIVATING FACTOR ACETYLHYDROLASE"/>
    <property type="match status" value="1"/>
</dbReference>
<evidence type="ECO:0000256" key="8">
    <source>
        <dbReference type="ARBA" id="ARBA00023098"/>
    </source>
</evidence>
<evidence type="ECO:0000256" key="3">
    <source>
        <dbReference type="ARBA" id="ARBA00022490"/>
    </source>
</evidence>
<keyword evidence="7" id="KW-0007">Acetylation</keyword>
<dbReference type="EMBL" id="SRMA01025354">
    <property type="protein sequence ID" value="TRY95593.1"/>
    <property type="molecule type" value="Genomic_DNA"/>
</dbReference>
<dbReference type="GO" id="GO:0016042">
    <property type="term" value="P:lipid catabolic process"/>
    <property type="evidence" value="ECO:0007669"/>
    <property type="project" value="UniProtKB-KW"/>
</dbReference>
<dbReference type="EC" id="3.1.1.47" evidence="2"/>
<comment type="subcellular location">
    <subcellularLocation>
        <location evidence="1">Cytoplasm</location>
    </subcellularLocation>
</comment>
<evidence type="ECO:0000256" key="12">
    <source>
        <dbReference type="ARBA" id="ARBA00044095"/>
    </source>
</evidence>
<gene>
    <name evidence="19" type="ORF">DNTS_018373</name>
</gene>
<comment type="catalytic activity">
    <reaction evidence="10">
        <text>1-O-hexadecyl-2-acetyl-sn-glycero-3-phosphate + H2O = 1-O-hexadecyl-sn-glycero-3-phosphate + acetate + H(+)</text>
        <dbReference type="Rhea" id="RHEA:41704"/>
        <dbReference type="ChEBI" id="CHEBI:15377"/>
        <dbReference type="ChEBI" id="CHEBI:15378"/>
        <dbReference type="ChEBI" id="CHEBI:30089"/>
        <dbReference type="ChEBI" id="CHEBI:77580"/>
        <dbReference type="ChEBI" id="CHEBI:78385"/>
    </reaction>
    <physiologicalReaction direction="left-to-right" evidence="10">
        <dbReference type="Rhea" id="RHEA:41705"/>
    </physiologicalReaction>
</comment>
<dbReference type="FunFam" id="3.40.50.1110:FF:000004">
    <property type="entry name" value="Platelet-activating factor acetylhydrolase IB subunit beta"/>
    <property type="match status" value="1"/>
</dbReference>